<dbReference type="Proteomes" id="UP000244892">
    <property type="component" value="Chromosome"/>
</dbReference>
<accession>A0A2U8FW12</accession>
<comment type="cofactor">
    <cofactor evidence="2 10">
        <name>NAD(+)</name>
        <dbReference type="ChEBI" id="CHEBI:57540"/>
    </cofactor>
</comment>
<dbReference type="NCBIfam" id="NF007956">
    <property type="entry name" value="PRK10675.1"/>
    <property type="match status" value="1"/>
</dbReference>
<keyword evidence="7 10" id="KW-0520">NAD</keyword>
<dbReference type="Gene3D" id="3.90.25.10">
    <property type="entry name" value="UDP-galactose 4-epimerase, domain 1"/>
    <property type="match status" value="1"/>
</dbReference>
<keyword evidence="13" id="KW-1185">Reference proteome</keyword>
<name>A0A2U8FW12_9BURK</name>
<comment type="pathway">
    <text evidence="3 10">Carbohydrate metabolism; galactose metabolism.</text>
</comment>
<evidence type="ECO:0000256" key="7">
    <source>
        <dbReference type="ARBA" id="ARBA00023027"/>
    </source>
</evidence>
<dbReference type="EC" id="5.1.3.2" evidence="5 10"/>
<dbReference type="KEGG" id="aon:DEH84_12435"/>
<dbReference type="SUPFAM" id="SSF51735">
    <property type="entry name" value="NAD(P)-binding Rossmann-fold domains"/>
    <property type="match status" value="1"/>
</dbReference>
<evidence type="ECO:0000256" key="4">
    <source>
        <dbReference type="ARBA" id="ARBA00007637"/>
    </source>
</evidence>
<evidence type="ECO:0000256" key="3">
    <source>
        <dbReference type="ARBA" id="ARBA00004947"/>
    </source>
</evidence>
<dbReference type="UniPathway" id="UPA00214"/>
<dbReference type="CDD" id="cd05247">
    <property type="entry name" value="UDP_G4E_1_SDR_e"/>
    <property type="match status" value="1"/>
</dbReference>
<keyword evidence="10" id="KW-0119">Carbohydrate metabolism</keyword>
<dbReference type="EMBL" id="CP029210">
    <property type="protein sequence ID" value="AWI55262.1"/>
    <property type="molecule type" value="Genomic_DNA"/>
</dbReference>
<comment type="similarity">
    <text evidence="4 10">Belongs to the NAD(P)-dependent epimerase/dehydratase family.</text>
</comment>
<dbReference type="NCBIfam" id="TIGR01179">
    <property type="entry name" value="galE"/>
    <property type="match status" value="1"/>
</dbReference>
<comment type="catalytic activity">
    <reaction evidence="1 10">
        <text>UDP-alpha-D-glucose = UDP-alpha-D-galactose</text>
        <dbReference type="Rhea" id="RHEA:22168"/>
        <dbReference type="ChEBI" id="CHEBI:58885"/>
        <dbReference type="ChEBI" id="CHEBI:66914"/>
        <dbReference type="EC" id="5.1.3.2"/>
    </reaction>
</comment>
<dbReference type="GO" id="GO:0005829">
    <property type="term" value="C:cytosol"/>
    <property type="evidence" value="ECO:0007669"/>
    <property type="project" value="TreeGrafter"/>
</dbReference>
<dbReference type="GO" id="GO:0006012">
    <property type="term" value="P:galactose metabolic process"/>
    <property type="evidence" value="ECO:0007669"/>
    <property type="project" value="UniProtKB-UniPathway"/>
</dbReference>
<evidence type="ECO:0000259" key="11">
    <source>
        <dbReference type="Pfam" id="PF01370"/>
    </source>
</evidence>
<dbReference type="InterPro" id="IPR001509">
    <property type="entry name" value="Epimerase_deHydtase"/>
</dbReference>
<feature type="domain" description="NAD-dependent epimerase/dehydratase" evidence="11">
    <location>
        <begin position="4"/>
        <end position="267"/>
    </location>
</feature>
<evidence type="ECO:0000256" key="6">
    <source>
        <dbReference type="ARBA" id="ARBA00018569"/>
    </source>
</evidence>
<dbReference type="AlphaFoldDB" id="A0A2U8FW12"/>
<dbReference type="PANTHER" id="PTHR43725">
    <property type="entry name" value="UDP-GLUCOSE 4-EPIMERASE"/>
    <property type="match status" value="1"/>
</dbReference>
<dbReference type="PANTHER" id="PTHR43725:SF47">
    <property type="entry name" value="UDP-GLUCOSE 4-EPIMERASE"/>
    <property type="match status" value="1"/>
</dbReference>
<reference evidence="12 13" key="1">
    <citation type="submission" date="2018-05" db="EMBL/GenBank/DDBJ databases">
        <title>complete genome sequence of Aquabacterium olei NBRC 110486.</title>
        <authorList>
            <person name="Tang B."/>
            <person name="Chang J."/>
            <person name="Zhang L."/>
            <person name="Yang H."/>
        </authorList>
    </citation>
    <scope>NUCLEOTIDE SEQUENCE [LARGE SCALE GENOMIC DNA]</scope>
    <source>
        <strain evidence="12 13">NBRC 110486</strain>
    </source>
</reference>
<dbReference type="InterPro" id="IPR036291">
    <property type="entry name" value="NAD(P)-bd_dom_sf"/>
</dbReference>
<evidence type="ECO:0000256" key="9">
    <source>
        <dbReference type="ARBA" id="ARBA00023235"/>
    </source>
</evidence>
<keyword evidence="9 10" id="KW-0413">Isomerase</keyword>
<keyword evidence="8" id="KW-0299">Galactose metabolism</keyword>
<dbReference type="Gene3D" id="3.40.50.720">
    <property type="entry name" value="NAD(P)-binding Rossmann-like Domain"/>
    <property type="match status" value="1"/>
</dbReference>
<sequence>MPAVLLTGATGYIASHTWLALQEAGFDVIGVDSLVNSSARVLPRLQQLSGRDPVFVEGDVRDAVTLDRCFDVGQARFGGISAVVHFAALKAVGESTEKPLDYFENNIGGLLSVCQAMKRHGVHDLVFSSSATVYGKPESLPITEDAPLRATNPYGQTKLIGEELLRELERCDPRWHIACLRYFNPVGAHPSGLIGEDPRGVPNNLMPYVAQVAVGKRAHLNVFGNDYDTPDGTGVRDYIHVCDLAEGHVAALRYLAEQQRSLTVNLGTGRGYSVLELARAYGDAAGREIPLVFAPRRPGDVDACYADPRAALETMGWRATRGLPDMCADSWRWQSLNPLGFEG</sequence>
<evidence type="ECO:0000256" key="8">
    <source>
        <dbReference type="ARBA" id="ARBA00023144"/>
    </source>
</evidence>
<evidence type="ECO:0000256" key="5">
    <source>
        <dbReference type="ARBA" id="ARBA00013189"/>
    </source>
</evidence>
<dbReference type="InterPro" id="IPR005886">
    <property type="entry name" value="UDP_G4E"/>
</dbReference>
<dbReference type="OrthoDB" id="9803010at2"/>
<evidence type="ECO:0000256" key="2">
    <source>
        <dbReference type="ARBA" id="ARBA00001911"/>
    </source>
</evidence>
<evidence type="ECO:0000256" key="10">
    <source>
        <dbReference type="RuleBase" id="RU366046"/>
    </source>
</evidence>
<gene>
    <name evidence="12" type="primary">galE</name>
    <name evidence="12" type="ORF">DEH84_12435</name>
</gene>
<evidence type="ECO:0000256" key="1">
    <source>
        <dbReference type="ARBA" id="ARBA00000083"/>
    </source>
</evidence>
<evidence type="ECO:0000313" key="13">
    <source>
        <dbReference type="Proteomes" id="UP000244892"/>
    </source>
</evidence>
<protein>
    <recommendedName>
        <fullName evidence="6 10">UDP-glucose 4-epimerase</fullName>
        <ecNumber evidence="5 10">5.1.3.2</ecNumber>
    </recommendedName>
</protein>
<evidence type="ECO:0000313" key="12">
    <source>
        <dbReference type="EMBL" id="AWI55262.1"/>
    </source>
</evidence>
<dbReference type="Pfam" id="PF01370">
    <property type="entry name" value="Epimerase"/>
    <property type="match status" value="1"/>
</dbReference>
<organism evidence="12 13">
    <name type="scientific">Aquabacterium olei</name>
    <dbReference type="NCBI Taxonomy" id="1296669"/>
    <lineage>
        <taxon>Bacteria</taxon>
        <taxon>Pseudomonadati</taxon>
        <taxon>Pseudomonadota</taxon>
        <taxon>Betaproteobacteria</taxon>
        <taxon>Burkholderiales</taxon>
        <taxon>Aquabacterium</taxon>
    </lineage>
</organism>
<dbReference type="RefSeq" id="WP_109038377.1">
    <property type="nucleotide sequence ID" value="NZ_CP029210.1"/>
</dbReference>
<proteinExistence type="inferred from homology"/>
<dbReference type="GO" id="GO:0003978">
    <property type="term" value="F:UDP-glucose 4-epimerase activity"/>
    <property type="evidence" value="ECO:0007669"/>
    <property type="project" value="UniProtKB-UniRule"/>
</dbReference>
<comment type="subunit">
    <text evidence="10">Homodimer.</text>
</comment>